<evidence type="ECO:0000313" key="2">
    <source>
        <dbReference type="EMBL" id="AAO04022.1"/>
    </source>
</evidence>
<dbReference type="PANTHER" id="PTHR43415">
    <property type="entry name" value="SPERMIDINE N(1)-ACETYLTRANSFERASE"/>
    <property type="match status" value="1"/>
</dbReference>
<dbReference type="GO" id="GO:0016747">
    <property type="term" value="F:acyltransferase activity, transferring groups other than amino-acyl groups"/>
    <property type="evidence" value="ECO:0007669"/>
    <property type="project" value="InterPro"/>
</dbReference>
<dbReference type="SUPFAM" id="SSF55729">
    <property type="entry name" value="Acyl-CoA N-acyltransferases (Nat)"/>
    <property type="match status" value="1"/>
</dbReference>
<dbReference type="OrthoDB" id="9773249at2"/>
<dbReference type="CDD" id="cd04301">
    <property type="entry name" value="NAT_SF"/>
    <property type="match status" value="1"/>
</dbReference>
<dbReference type="InterPro" id="IPR016181">
    <property type="entry name" value="Acyl_CoA_acyltransferase"/>
</dbReference>
<dbReference type="EMBL" id="AE015929">
    <property type="protein sequence ID" value="AAO04022.1"/>
    <property type="molecule type" value="Genomic_DNA"/>
</dbReference>
<proteinExistence type="predicted"/>
<dbReference type="Proteomes" id="UP000001411">
    <property type="component" value="Chromosome"/>
</dbReference>
<feature type="domain" description="N-acetyltransferase" evidence="1">
    <location>
        <begin position="3"/>
        <end position="168"/>
    </location>
</feature>
<dbReference type="Gene3D" id="3.40.630.30">
    <property type="match status" value="1"/>
</dbReference>
<dbReference type="eggNOG" id="COG1247">
    <property type="taxonomic scope" value="Bacteria"/>
</dbReference>
<dbReference type="KEGG" id="sep:SE_0425"/>
<dbReference type="PROSITE" id="PS51186">
    <property type="entry name" value="GNAT"/>
    <property type="match status" value="1"/>
</dbReference>
<dbReference type="GeneID" id="50019419"/>
<sequence length="168" mass="19568">MTHLIREISIKDVENFISLLSQIYDESEFTFYNPGEYSPTISSASQHLEKYITSPTKAIYVAESDEQLVGYVFVNTETYERTQHEAVVYLGVREYYQHQGIGQALINRIEAWALNHHIRRIEATVVTENINAIELFKGMGFQIEGELKDKLFINQKYYNEYVMAKILN</sequence>
<dbReference type="PANTHER" id="PTHR43415:SF3">
    <property type="entry name" value="GNAT-FAMILY ACETYLTRANSFERASE"/>
    <property type="match status" value="1"/>
</dbReference>
<accession>A0A0H2VF63</accession>
<dbReference type="AlphaFoldDB" id="A0A0H2VF63"/>
<reference evidence="2 3" key="1">
    <citation type="journal article" date="2003" name="Mol. Microbiol.">
        <title>Genome-based analysis of virulence genes in a non-biofilm-forming Staphylococcus epidermidis strain (ATCC 12228).</title>
        <authorList>
            <person name="Zhang Y.Q."/>
            <person name="Ren S.X."/>
            <person name="Li H.L."/>
            <person name="Wang Y.X."/>
            <person name="Fu G."/>
            <person name="Yang J."/>
            <person name="Qin Z.Q."/>
            <person name="Miao Y.G."/>
            <person name="Wang W.Y."/>
            <person name="Chen R.S."/>
            <person name="Shen Y."/>
            <person name="Chen Z."/>
            <person name="Yuan Z.H."/>
            <person name="Zhao G.P."/>
            <person name="Qu D."/>
            <person name="Danchin A."/>
            <person name="Wen Y.M."/>
        </authorList>
    </citation>
    <scope>NUCLEOTIDE SEQUENCE [LARGE SCALE GENOMIC DNA]</scope>
    <source>
        <strain evidence="3">ATCC 12228 / FDA PCI 1200</strain>
    </source>
</reference>
<evidence type="ECO:0000313" key="3">
    <source>
        <dbReference type="Proteomes" id="UP000001411"/>
    </source>
</evidence>
<dbReference type="PATRIC" id="fig|176280.10.peg.399"/>
<gene>
    <name evidence="2" type="ordered locus">SE_0425</name>
</gene>
<dbReference type="InterPro" id="IPR000182">
    <property type="entry name" value="GNAT_dom"/>
</dbReference>
<name>A0A0H2VF63_STAES</name>
<evidence type="ECO:0000259" key="1">
    <source>
        <dbReference type="PROSITE" id="PS51186"/>
    </source>
</evidence>
<dbReference type="RefSeq" id="WP_001832115.1">
    <property type="nucleotide sequence ID" value="NC_004461.1"/>
</dbReference>
<protein>
    <recommendedName>
        <fullName evidence="1">N-acetyltransferase domain-containing protein</fullName>
    </recommendedName>
</protein>
<dbReference type="HOGENOM" id="CLU_013985_19_1_9"/>
<dbReference type="Pfam" id="PF13420">
    <property type="entry name" value="Acetyltransf_4"/>
    <property type="match status" value="1"/>
</dbReference>
<organism evidence="2 3">
    <name type="scientific">Staphylococcus epidermidis (strain ATCC 12228 / FDA PCI 1200)</name>
    <dbReference type="NCBI Taxonomy" id="176280"/>
    <lineage>
        <taxon>Bacteria</taxon>
        <taxon>Bacillati</taxon>
        <taxon>Bacillota</taxon>
        <taxon>Bacilli</taxon>
        <taxon>Bacillales</taxon>
        <taxon>Staphylococcaceae</taxon>
        <taxon>Staphylococcus</taxon>
    </lineage>
</organism>